<dbReference type="RefSeq" id="WP_187761685.1">
    <property type="nucleotide sequence ID" value="NZ_CP061038.1"/>
</dbReference>
<accession>A0A7H0LI67</accession>
<organism evidence="1 2">
    <name type="scientific">Sphingomonas alpina</name>
    <dbReference type="NCBI Taxonomy" id="653931"/>
    <lineage>
        <taxon>Bacteria</taxon>
        <taxon>Pseudomonadati</taxon>
        <taxon>Pseudomonadota</taxon>
        <taxon>Alphaproteobacteria</taxon>
        <taxon>Sphingomonadales</taxon>
        <taxon>Sphingomonadaceae</taxon>
        <taxon>Sphingomonas</taxon>
    </lineage>
</organism>
<name>A0A7H0LI67_9SPHN</name>
<dbReference type="KEGG" id="spap:H3Z74_22355"/>
<sequence length="149" mass="17190">MIGSWDLLITWLDVDGSVARQERGEWHFSWVLEGRAIQDIWLWPPRGDRTARPGEGEYGTSLRYFDAALGAWHSLWVGPMHNYIRRFTARGIADTVVLETLEGQAAMRWTFDAIERAAFLWRNEVLDDAGWRIQQHFVASRMRTSGDPG</sequence>
<keyword evidence="2" id="KW-1185">Reference proteome</keyword>
<evidence type="ECO:0000313" key="2">
    <source>
        <dbReference type="Proteomes" id="UP000516148"/>
    </source>
</evidence>
<dbReference type="EMBL" id="CP061038">
    <property type="protein sequence ID" value="QNQ09370.1"/>
    <property type="molecule type" value="Genomic_DNA"/>
</dbReference>
<gene>
    <name evidence="1" type="ORF">H3Z74_22355</name>
</gene>
<dbReference type="AlphaFoldDB" id="A0A7H0LI67"/>
<dbReference type="Proteomes" id="UP000516148">
    <property type="component" value="Chromosome"/>
</dbReference>
<reference evidence="1 2" key="1">
    <citation type="submission" date="2020-09" db="EMBL/GenBank/DDBJ databases">
        <title>Sphingomonas sp., a new species isolated from pork steak.</title>
        <authorList>
            <person name="Heidler von Heilborn D."/>
        </authorList>
    </citation>
    <scope>NUCLEOTIDE SEQUENCE [LARGE SCALE GENOMIC DNA]</scope>
    <source>
        <strain evidence="2">S8-3T</strain>
    </source>
</reference>
<evidence type="ECO:0000313" key="1">
    <source>
        <dbReference type="EMBL" id="QNQ09370.1"/>
    </source>
</evidence>
<protein>
    <submittedName>
        <fullName evidence="1">Uncharacterized protein</fullName>
    </submittedName>
</protein>
<proteinExistence type="predicted"/>